<dbReference type="InterPro" id="IPR020806">
    <property type="entry name" value="PKS_PP-bd"/>
</dbReference>
<dbReference type="InterPro" id="IPR023213">
    <property type="entry name" value="CAT-like_dom_sf"/>
</dbReference>
<dbReference type="SUPFAM" id="SSF56801">
    <property type="entry name" value="Acetyl-CoA synthetase-like"/>
    <property type="match status" value="3"/>
</dbReference>
<reference evidence="9 10" key="1">
    <citation type="journal article" date="2011" name="PLoS Genet.">
        <title>Comparative genomic analysis of human fungal pathogens causing paracoccidioidomycosis.</title>
        <authorList>
            <person name="Desjardins C.A."/>
            <person name="Champion M.D."/>
            <person name="Holder J.W."/>
            <person name="Muszewska A."/>
            <person name="Goldberg J."/>
            <person name="Bailao A.M."/>
            <person name="Brigido M.M."/>
            <person name="Ferreira M.E."/>
            <person name="Garcia A.M."/>
            <person name="Grynberg M."/>
            <person name="Gujja S."/>
            <person name="Heiman D.I."/>
            <person name="Henn M.R."/>
            <person name="Kodira C.D."/>
            <person name="Leon-Narvaez H."/>
            <person name="Longo L.V."/>
            <person name="Ma L.J."/>
            <person name="Malavazi I."/>
            <person name="Matsuo A.L."/>
            <person name="Morais F.V."/>
            <person name="Pereira M."/>
            <person name="Rodriguez-Brito S."/>
            <person name="Sakthikumar S."/>
            <person name="Salem-Izacc S.M."/>
            <person name="Sykes S.M."/>
            <person name="Teixeira M.M."/>
            <person name="Vallejo M.C."/>
            <person name="Walter M.E."/>
            <person name="Yandava C."/>
            <person name="Young S."/>
            <person name="Zeng Q."/>
            <person name="Zucker J."/>
            <person name="Felipe M.S."/>
            <person name="Goldman G.H."/>
            <person name="Haas B.J."/>
            <person name="McEwen J.G."/>
            <person name="Nino-Vega G."/>
            <person name="Puccia R."/>
            <person name="San-Blas G."/>
            <person name="Soares C.M."/>
            <person name="Birren B.W."/>
            <person name="Cuomo C.A."/>
        </authorList>
    </citation>
    <scope>NUCLEOTIDE SEQUENCE [LARGE SCALE GENOMIC DNA]</scope>
    <source>
        <strain evidence="9 10">Pb18</strain>
    </source>
</reference>
<dbReference type="InterPro" id="IPR001242">
    <property type="entry name" value="Condensation_dom"/>
</dbReference>
<dbReference type="EMBL" id="KN275962">
    <property type="protein sequence ID" value="KGM91937.1"/>
    <property type="molecule type" value="Genomic_DNA"/>
</dbReference>
<dbReference type="InterPro" id="IPR010071">
    <property type="entry name" value="AA_adenyl_dom"/>
</dbReference>
<evidence type="ECO:0000313" key="10">
    <source>
        <dbReference type="Proteomes" id="UP000001628"/>
    </source>
</evidence>
<name>A0A0A0HTE6_PARBD</name>
<dbReference type="RefSeq" id="XP_010761133.1">
    <property type="nucleotide sequence ID" value="XM_010762831.1"/>
</dbReference>
<evidence type="ECO:0000256" key="4">
    <source>
        <dbReference type="ARBA" id="ARBA00022598"/>
    </source>
</evidence>
<dbReference type="Gene3D" id="3.30.300.30">
    <property type="match status" value="3"/>
</dbReference>
<dbReference type="Proteomes" id="UP000001628">
    <property type="component" value="Unassembled WGS sequence"/>
</dbReference>
<evidence type="ECO:0000256" key="7">
    <source>
        <dbReference type="ARBA" id="ARBA00078302"/>
    </source>
</evidence>
<dbReference type="InParanoid" id="A0A0A0HTE6"/>
<dbReference type="GO" id="GO:0031177">
    <property type="term" value="F:phosphopantetheine binding"/>
    <property type="evidence" value="ECO:0007669"/>
    <property type="project" value="InterPro"/>
</dbReference>
<dbReference type="STRING" id="502780.A0A0A0HTE6"/>
<keyword evidence="3" id="KW-0597">Phosphoprotein</keyword>
<dbReference type="FunFam" id="3.30.300.30:FF:000033">
    <property type="entry name" value="Nonribosomal siderophore peptide synthase SidC"/>
    <property type="match status" value="1"/>
</dbReference>
<evidence type="ECO:0000313" key="9">
    <source>
        <dbReference type="EMBL" id="KGM91937.1"/>
    </source>
</evidence>
<evidence type="ECO:0000256" key="5">
    <source>
        <dbReference type="ARBA" id="ARBA00029454"/>
    </source>
</evidence>
<feature type="domain" description="Carrier" evidence="8">
    <location>
        <begin position="4534"/>
        <end position="4607"/>
    </location>
</feature>
<dbReference type="CDD" id="cd05918">
    <property type="entry name" value="A_NRPS_SidN3_like"/>
    <property type="match status" value="2"/>
</dbReference>
<dbReference type="GO" id="GO:0010106">
    <property type="term" value="P:cellular response to iron ion starvation"/>
    <property type="evidence" value="ECO:0007669"/>
    <property type="project" value="UniProtKB-ARBA"/>
</dbReference>
<dbReference type="FunFam" id="3.40.50.12780:FF:000024">
    <property type="entry name" value="Nonribosomal siderophore peptide synthase SidC"/>
    <property type="match status" value="2"/>
</dbReference>
<keyword evidence="10" id="KW-1185">Reference proteome</keyword>
<gene>
    <name evidence="9" type="ORF">PADG_11912</name>
</gene>
<dbReference type="eggNOG" id="KOG1178">
    <property type="taxonomic scope" value="Eukaryota"/>
</dbReference>
<dbReference type="OrthoDB" id="416786at2759"/>
<evidence type="ECO:0000256" key="6">
    <source>
        <dbReference type="ARBA" id="ARBA00067294"/>
    </source>
</evidence>
<accession>A0A0A0HTE6</accession>
<dbReference type="FunFam" id="3.40.50.980:FF:000001">
    <property type="entry name" value="Non-ribosomal peptide synthetase"/>
    <property type="match status" value="1"/>
</dbReference>
<comment type="pathway">
    <text evidence="1">Siderophore biosynthesis.</text>
</comment>
<dbReference type="VEuPathDB" id="FungiDB:PADG_11912"/>
<dbReference type="SUPFAM" id="SSF52777">
    <property type="entry name" value="CoA-dependent acyltransferases"/>
    <property type="match status" value="12"/>
</dbReference>
<dbReference type="SMART" id="SM00823">
    <property type="entry name" value="PKS_PP"/>
    <property type="match status" value="4"/>
</dbReference>
<dbReference type="Pfam" id="PF00550">
    <property type="entry name" value="PP-binding"/>
    <property type="match status" value="5"/>
</dbReference>
<comment type="similarity">
    <text evidence="5">Belongs to the NRP synthetase family.</text>
</comment>
<dbReference type="PROSITE" id="PS00012">
    <property type="entry name" value="PHOSPHOPANTETHEINE"/>
    <property type="match status" value="4"/>
</dbReference>
<protein>
    <recommendedName>
        <fullName evidence="6">Nonribosomal peptide synthetase sidC</fullName>
    </recommendedName>
    <alternativeName>
        <fullName evidence="7">Siderophore peptide synthetase C</fullName>
    </alternativeName>
</protein>
<dbReference type="OMA" id="HHIVTEG"/>
<dbReference type="InterPro" id="IPR045851">
    <property type="entry name" value="AMP-bd_C_sf"/>
</dbReference>
<feature type="domain" description="Carrier" evidence="8">
    <location>
        <begin position="3410"/>
        <end position="3487"/>
    </location>
</feature>
<dbReference type="CDD" id="cd19542">
    <property type="entry name" value="CT_NRPS-like"/>
    <property type="match status" value="1"/>
</dbReference>
<dbReference type="GO" id="GO:0016874">
    <property type="term" value="F:ligase activity"/>
    <property type="evidence" value="ECO:0007669"/>
    <property type="project" value="UniProtKB-KW"/>
</dbReference>
<dbReference type="NCBIfam" id="TIGR01733">
    <property type="entry name" value="AA-adenyl-dom"/>
    <property type="match status" value="2"/>
</dbReference>
<dbReference type="InterPro" id="IPR036736">
    <property type="entry name" value="ACP-like_sf"/>
</dbReference>
<organism evidence="9 10">
    <name type="scientific">Paracoccidioides brasiliensis (strain Pb18)</name>
    <dbReference type="NCBI Taxonomy" id="502780"/>
    <lineage>
        <taxon>Eukaryota</taxon>
        <taxon>Fungi</taxon>
        <taxon>Dikarya</taxon>
        <taxon>Ascomycota</taxon>
        <taxon>Pezizomycotina</taxon>
        <taxon>Eurotiomycetes</taxon>
        <taxon>Eurotiomycetidae</taxon>
        <taxon>Onygenales</taxon>
        <taxon>Ajellomycetaceae</taxon>
        <taxon>Paracoccidioides</taxon>
    </lineage>
</organism>
<dbReference type="KEGG" id="pbn:PADG_11912"/>
<dbReference type="Gene3D" id="3.30.559.30">
    <property type="entry name" value="Nonribosomal peptide synthetase, condensation domain"/>
    <property type="match status" value="6"/>
</dbReference>
<dbReference type="PROSITE" id="PS50075">
    <property type="entry name" value="CARRIER"/>
    <property type="match status" value="5"/>
</dbReference>
<dbReference type="FunFam" id="3.30.300.30:FF:000015">
    <property type="entry name" value="Nonribosomal peptide synthase SidD"/>
    <property type="match status" value="1"/>
</dbReference>
<dbReference type="InterPro" id="IPR006162">
    <property type="entry name" value="Ppantetheine_attach_site"/>
</dbReference>
<sequence>MNTAPVERYTSFPDLNYGQEELPSSSSVDWKVDICQLTVNTLILSWASLLKSFTGHENPVFCFNGQAIKADLAAKDFRAIDLEGNIQGQWTFTGIFTIDARFATTILSRFSDYHLLTTASGKNNPRWMQSGQIIHEQHFESKPGTCRYVDIRPDLSILNPNPEFLPGPSLLHDLVRLEGCQNDLAIEFLNSDRRRSSLSFESLHFSSTKLSLRLVAALESLPTPSKRNPVIPLLLPQSVHLYVAWLAILKAGASVCPLSLDTPPERVNFIANDVCADVIITTQSLSSRLDHLDRTIHIITVDDGDPNVFKSEEVQLPQVYTDDIAYLEYTSGSTGLPKGVAVSHRAATQALLAHDKWIPSFKRFLQFASPTFDVSIFEIFFPLFRGATLVGCDRNLMLGNLPGIITELDVDAAELTPTVTRELLHKRAAAPCLKVLLTIGEMLTRGVVDEFGGSPDNDGILYGMYGPTEASIHCTIAPKVLVDSRVGNIGVPLQTVSAFIISLETPTFCPGDGPKILPIGHVGELAVGGHQLAECYVNRDEETRKAFLDTTLYGRIYRTGDKARLHPSGELECLGRISAGQVKLRGQRIELGEIERVIYKVPGICSAVVSVLKGILVAFVSVDKTFTGIHGITRICQDWLPKFMVPGDVEVLDHLPRLPSGKVDKATLESTYLARRYSQHTTATEFDDDIQRSVASCVEGVLYSNVSKSASLAAAGLDSLKAIKLSSVLRNAGINVDVLGILEADSIEGISSLSRQHDDAEAPATTLGNFVSDDWKVVVNSALDDIKTNGYSADYVDIVPCSPVQIAMLSESMRDPKAYFNWIELQFHRGIGILDIKNAFYEIASQNEILRSGFIPTDHISNPHVQVIWSRMMEDQVQEVSELRYDQHLNIESRLLRPLRIDFTEKDGLVHALVHIHHAQYDGWSWDQILNDIEDLLSSRTIRPRPQYRLFTDYYLTRISSEDRESAIHYWQDQLEGIKSNPWPNFQDTSDTLFGLRTAQRLLKVNVEELDVAVRTLRVSRQAIFQAAFGYLLSAYNGNHDTIFGFVSSGRTRPIDDIENIIGPCVTTIPMRFNLDKLRTVRDLIGAIHNLNRKSLKYDFLPLSDIKQASGIDPGVSLFDSLFVWQETISEGKPHSPLVTQIKTGDFLEFTMTLELEIQGENVAARANFQQSILPDSQVDIFLHQIEQLALIFINTPELLLRNINDYLPNSTLSIENLNFMKQSDLPGLADGVEKIASIDPERAAIEFLDAFDPYIGTTSITKLTYGGLDIRSNQIANYLRSCGLSPNDLVSMFLEKSINLYVAILAVIKAGCGYVPITPQTPVNRVHTIINEAKCSFCVTDSSLISKLRNIRTTEIIAIDNINFDNLPGNRPEVEVSDSSVAYCTFTSGSTGKPKGVLISHHNLQSNIAVLSEIYPNPPRSRLLQSCSHAFDVSVFEIFYSLTRGMTLCSAINDVLFRDIEQAIRAMNVTHLSLTPTVASLLNPDNIPKVKFLVTAGEAMTEKVFKSWAGRGVYQVGYGPSETTNICTVQPDLKPTDLINNIGRPFKNTSAFVISGEEGFTLLPRGAVGEFCFGGEQVGCGYLNMPDLTRSKFICHPQYGRIYRSGDFGRMLSNGSLVFTGRRDDQVKLRGQRIELGEINRALLQDPEVSDCTTLIIGDAFNEKQQLISFWVPALQHGSNFSTFEDRSKILRLFDHIGTILPGYMVPSMLIPIQAIPMTTSGKTDKDGLLKHFQGLDPEALHLSSSEVEALSDKGIFSHVEMKVAEAVAKVTQTPLTDIALHTSFYSLGLDSISAITLSRNLKVNGFGQVDVSTIMKHNTVYRLSKKYLECNNQLRKKKSTPNIHELFSAEFKERVRKGAEMFGGQIRKILPCTPLQEAMLMRRSTDKYMAYYNRLLFEVRDVAKLKHAWDTMVRRHDILRSYFTSTDDARFSFAQIVLESIDLPWKELITTTDKLHDRIEDEELELTNSKENIVPYSFVVFRIANEGNKMLLMFLIHHALYDAEAMAQLLCEVEHVSFGIDLPPVIPFDLYLEQMVSMDIEETDRFWNSHLSDLSPSHLLNLQPRTDTDGLRKFRSVETGFNISLSKVVETCKNMSITLLSLVQAAWAKLLFCYTETSDICFGNVFNCRSIPVDGAEHIIGPCLNTLPIRIKAHANTVNLDLAKILQQYNADVMPYQLTSLRRLQSQFGRTTSLLFDTLVLLQSCPRPLNDKLWSPVEEKGDMDIPLVSEVIPDNEFDVLCIILHYDDSYFVPKDMDIMLGGFMELIHHILFYPFGRAMDSSVVRLGLPSFIHEHRRRLTDAVGDANGTIFSKDVGLNSASETLASEIRQVQKVLSNLSKIELAYIKPHTTIFQLGLDSINAVQISGQFKALGHDISVNDILENPSVSELASLFSRQKGNGDKGIVSFDFESFRHRHWLPVCHKLGLPETCLESIRPCTPVQSGMLALFTQSEGRLYFNHLVLESTVLLDAQTLQKAWNTLTEKHEILRAGFVHVDDDEFPFAMITFKRGAFQLPWAERAELAIHGNERFSDRQRISKNAFSQLHRPPWQVSFQQSGSHLLIQFSALHSLYDAHSLRLLLSDLSGLLRGEALAPAIPILPIQSSIISASIQACKDLKCETFWKELGNDLRATKFPDMNPLYQKKEINVLARKCSESLKSLQEGCRVAGVTLHAAGQASWARILSSYTGESRVTCGLVLSGRNTIEGAERAVFPCLTTVPSSYSIEGSNGDLLKRIMKLDASLVKYQFTPLSKIRQWAGSGSSLFDTIFVFQKHLATTTNENWKVYNEEARTDYPISIELIPVGGTLEFQLTFETDILPKGQADILLRQLDGLLIDTIFYPDSPCTYFTVLESKDLLSAIPAKEPKIPSPVKLVHQFVEFQARDFPLKIALEFASRVPGNDKLVKQKWTYKGFNNNSNRYANLLQRNGAFRGDLIGICFDKCPEAYFAILAILKIGCAYVALDPGAPVARKKFIFDDSGAKLLLSTSDKKNELEGLPVMILDAPGILDGIPSHPPILEEEIRPQDSCYCLYTSGTTGTPKGCEITHENVIQAMLSFQRLFNGHWDQTSRWLQFASFHFDVSVLEQYWSWSVGICVTSCPRDTLFEDLAGTIRDLEITHIDLTPSLARLLSPKDVPSLCRGVFITGGEQLKQEILEAWGEYRVIYNGYGPTEVTIGCTMFPRVPRNGKPSNIGPQFDNVGSFVFKPGTTLPVLRGGVGELCVSGALVGRGYLNRPALTQQKFQYVDKLGERVYRTGDLVRLLHDGSFCFLGRIDDQVKLRGQRLEIGEINQVISDSAAEVGEVVTMVLKHSSQSQEQLISFFATTASKRHGKPTSRIDFDSRMDTILAKIHQACHKTLPGYMIPTHIIPVTVLPLNANNKIDQRELKVLYDNMTLEEMQRLSSRSWNHFQIISKDTNMIMALASKMTGVNLSTISPWSSIFELGLDSISAIAFSRLLRDSGFESAQPSVLMKYPTFIALADALGRTEEDNSAQRTQYQESKQRIAAFAHRNLAPVAQKLKIPLSSIEGVIPCTPLQEGMIYRYLESQKPLYFTSFNFELATTVNISRLKSAWLSAQRALQILRTKFPLAAGCYCQAILKEDDFPWFELVVSNDIEVEDISNSQYKKWCSEPSNLTGRVWEVGIVIGPTRRWMCLNIFHGLYDGNSLPLLLNLVSQAYVNNNNIPETPSYLECLIKGPFCKTPGAKEFWLRHLNGSPKPLPFTIGAQGDYSIVATLEIGSEGNLETLRRKLDVLEQAVFLGCWLRVLESHVGFVPVVGIVVSGRALDMKGAEYIIGPLFNTLPFSVSDSSNISMADLVRSCHAYYVSTLQYQHTSLREIMKWVPQRGGTPLFDNLFVFQREPGKSLGSADSLWTLKASQAGSDYPVAFEVQRNHDGSLAITLVAQAGILTVETAQQLTLQFRDVLVNFLDDPSSRVYPAARGSDLAKNITVDSGDNVEPVTVGYSSDSSLSPFEWTFMASRLREEIASLANVDVLTIQETTSIFEVGLDSIDAIKLSSCLTKAGMRFSVTSIMRGRTIKNIMYLAESSDQNGIEELQTSLETLESELRHYFEKDEWDLAGIERILPASPLQEAMVAEMVVSDFKRYFNHDLLEIKDNVDIDILKRAWQKIVDLNPILRTSFVEVSNPRFPFTYAQLVHAPGIPINWSVIDIAGRSLDTLLEAQRQEAIALGSAKRPLLKIQVLSSANSGGKRLMFLSMPHAMYDGWSLDLLHRDIATYYSGQSPNIRESCDKVLGRILNSTSELGLQFWKGALSGVRPSAFPKQMDAGKDGSKVHRKEKVLSISRLGVISFCKAQGVTLQALGLTCWALVLAGYLRKLDVVFGTVLAGRDIQDANAEQIMFPLMNSVAVRIVLHGSRSDMLRYVQDTLVSISEYQHIPLRTAKQALGFGSQILFDTLFIFQKRPARDMSLQEPLYKSVGGHADVEYPVCIEMEEISDSILWRVACRDTVLGEPDVSKLLDRVNFVFDSIFRHPDSRTIDFNDDGMSIVQCPVFQEQDDCEDKDFNNTKQADMEFSPLEQEVRLVLSSVSNIPIEEITRDTTLFHLGLDSISAIKVAALLKRKNIILSVSDMLRSGTIPRMARVARPNEDDYPLEGHSAVLGMTLEEVNTPALLQTQGLNPDNIEKVMLATAGQVYMLNVHVNSNGQLFYPCFFYRAEGAAIAKDALEIAWASLIEKLPILRTQFIRTGKRSLPYLQVVLKDVVNPIVWQKDLKAQKIRHLGIHSGNRVPVTLYASQCLGETILMLHIHHALYDAISLPRMINLLAAFCASPNTNRQVSCKVDISELIVYQHIKSPIQMREKFWRKYLTPDIDMEQQRIPPPNLNPPMNVDMIQIYRKSLVKDINKLEKLGRVHGVSAQALFLAVYAKVHASNIIPSSLNTIKIPRNLVIGVYLANRSHSLDGLPQLIAPTLNIVPLRISIEGDGKWPIFDMAQTIQRDLHEVGRVENSCVSLIEISDWTGVRVDTFVNFIKLPDTTEMIEGHGGSGSSAFTERAVQFSPLEEGKVDDNSCDYCYGDGGGDTDAVLENGDEEQRLTGIPRPNGNKNCGNHHDNKLGGYDEHPVSNGTYPDIFMSGIDVEAAIRDNALDVGIFSGSDRISRADAGHVLDELRREILEIMT</sequence>
<dbReference type="GO" id="GO:0005737">
    <property type="term" value="C:cytoplasm"/>
    <property type="evidence" value="ECO:0007669"/>
    <property type="project" value="TreeGrafter"/>
</dbReference>
<dbReference type="InterPro" id="IPR009081">
    <property type="entry name" value="PP-bd_ACP"/>
</dbReference>
<feature type="domain" description="Carrier" evidence="8">
    <location>
        <begin position="3972"/>
        <end position="4048"/>
    </location>
</feature>
<evidence type="ECO:0000256" key="1">
    <source>
        <dbReference type="ARBA" id="ARBA00004924"/>
    </source>
</evidence>
<dbReference type="GO" id="GO:0043041">
    <property type="term" value="P:amino acid activation for nonribosomal peptide biosynthetic process"/>
    <property type="evidence" value="ECO:0007669"/>
    <property type="project" value="TreeGrafter"/>
</dbReference>
<dbReference type="Gene3D" id="3.30.559.10">
    <property type="entry name" value="Chloramphenicol acetyltransferase-like domain"/>
    <property type="match status" value="6"/>
</dbReference>
<dbReference type="GO" id="GO:0031169">
    <property type="term" value="P:ferrichrome biosynthetic process"/>
    <property type="evidence" value="ECO:0007669"/>
    <property type="project" value="UniProtKB-ARBA"/>
</dbReference>
<dbReference type="Gene3D" id="1.10.1200.10">
    <property type="entry name" value="ACP-like"/>
    <property type="match status" value="5"/>
</dbReference>
<feature type="domain" description="Carrier" evidence="8">
    <location>
        <begin position="1756"/>
        <end position="1833"/>
    </location>
</feature>
<evidence type="ECO:0000256" key="2">
    <source>
        <dbReference type="ARBA" id="ARBA00022450"/>
    </source>
</evidence>
<dbReference type="InterPro" id="IPR000873">
    <property type="entry name" value="AMP-dep_synth/lig_dom"/>
</dbReference>
<proteinExistence type="inferred from homology"/>
<keyword evidence="4" id="KW-0436">Ligase</keyword>
<dbReference type="InterPro" id="IPR042099">
    <property type="entry name" value="ANL_N_sf"/>
</dbReference>
<feature type="domain" description="Carrier" evidence="8">
    <location>
        <begin position="2324"/>
        <end position="2400"/>
    </location>
</feature>
<dbReference type="PANTHER" id="PTHR45527">
    <property type="entry name" value="NONRIBOSOMAL PEPTIDE SYNTHETASE"/>
    <property type="match status" value="1"/>
</dbReference>
<evidence type="ECO:0000256" key="3">
    <source>
        <dbReference type="ARBA" id="ARBA00022553"/>
    </source>
</evidence>
<dbReference type="NCBIfam" id="NF003417">
    <property type="entry name" value="PRK04813.1"/>
    <property type="match status" value="3"/>
</dbReference>
<evidence type="ECO:0000259" key="8">
    <source>
        <dbReference type="PROSITE" id="PS50075"/>
    </source>
</evidence>
<dbReference type="HOGENOM" id="CLU_000092_2_0_1"/>
<dbReference type="GeneID" id="22587809"/>
<keyword evidence="2" id="KW-0596">Phosphopantetheine</keyword>
<dbReference type="PANTHER" id="PTHR45527:SF1">
    <property type="entry name" value="FATTY ACID SYNTHASE"/>
    <property type="match status" value="1"/>
</dbReference>
<dbReference type="Pfam" id="PF00501">
    <property type="entry name" value="AMP-binding"/>
    <property type="match status" value="3"/>
</dbReference>
<dbReference type="SUPFAM" id="SSF47336">
    <property type="entry name" value="ACP-like"/>
    <property type="match status" value="5"/>
</dbReference>
<dbReference type="Pfam" id="PF00668">
    <property type="entry name" value="Condensation"/>
    <property type="match status" value="6"/>
</dbReference>
<dbReference type="Gene3D" id="3.40.50.12780">
    <property type="entry name" value="N-terminal domain of ligase-like"/>
    <property type="match status" value="3"/>
</dbReference>